<accession>A0ABV6YY26</accession>
<sequence length="86" mass="9774">MNMTNSDDGIMALGNNWFCQLQECLLSLIIYNLNSFDLGKIVKKIERVNHLLEKLLFGGWIMVNTNLIRAGIVILKKKRILGRPAS</sequence>
<reference evidence="1 2" key="1">
    <citation type="submission" date="2024-09" db="EMBL/GenBank/DDBJ databases">
        <title>Laminarin stimulates single cell rates of sulfate reduction while oxygen inhibits transcriptomic activity in coastal marine sediment.</title>
        <authorList>
            <person name="Lindsay M."/>
            <person name="Orcutt B."/>
            <person name="Emerson D."/>
            <person name="Stepanauskas R."/>
            <person name="D'Angelo T."/>
        </authorList>
    </citation>
    <scope>NUCLEOTIDE SEQUENCE [LARGE SCALE GENOMIC DNA]</scope>
    <source>
        <strain evidence="1">SAG AM-311-K15</strain>
    </source>
</reference>
<comment type="caution">
    <text evidence="1">The sequence shown here is derived from an EMBL/GenBank/DDBJ whole genome shotgun (WGS) entry which is preliminary data.</text>
</comment>
<evidence type="ECO:0000313" key="1">
    <source>
        <dbReference type="EMBL" id="MFC1851087.1"/>
    </source>
</evidence>
<name>A0ABV6YY26_UNCC1</name>
<keyword evidence="2" id="KW-1185">Reference proteome</keyword>
<protein>
    <submittedName>
        <fullName evidence="1">Uncharacterized protein</fullName>
    </submittedName>
</protein>
<organism evidence="1 2">
    <name type="scientific">candidate division CSSED10-310 bacterium</name>
    <dbReference type="NCBI Taxonomy" id="2855610"/>
    <lineage>
        <taxon>Bacteria</taxon>
        <taxon>Bacteria division CSSED10-310</taxon>
    </lineage>
</organism>
<gene>
    <name evidence="1" type="ORF">ACFL27_12910</name>
</gene>
<proteinExistence type="predicted"/>
<evidence type="ECO:0000313" key="2">
    <source>
        <dbReference type="Proteomes" id="UP001594351"/>
    </source>
</evidence>
<dbReference type="Proteomes" id="UP001594351">
    <property type="component" value="Unassembled WGS sequence"/>
</dbReference>
<dbReference type="EMBL" id="JBHPBY010000151">
    <property type="protein sequence ID" value="MFC1851087.1"/>
    <property type="molecule type" value="Genomic_DNA"/>
</dbReference>